<dbReference type="InterPro" id="IPR017871">
    <property type="entry name" value="ABC_transporter-like_CS"/>
</dbReference>
<dbReference type="SUPFAM" id="SSF52540">
    <property type="entry name" value="P-loop containing nucleoside triphosphate hydrolases"/>
    <property type="match status" value="2"/>
</dbReference>
<dbReference type="PANTHER" id="PTHR42855:SF2">
    <property type="entry name" value="DRUG RESISTANCE ABC TRANSPORTER,ATP-BINDING PROTEIN"/>
    <property type="match status" value="1"/>
</dbReference>
<dbReference type="Pfam" id="PF12848">
    <property type="entry name" value="ABC_tran_Xtn"/>
    <property type="match status" value="1"/>
</dbReference>
<keyword evidence="6" id="KW-1185">Reference proteome</keyword>
<comment type="caution">
    <text evidence="5">The sequence shown here is derived from an EMBL/GenBank/DDBJ whole genome shotgun (WGS) entry which is preliminary data.</text>
</comment>
<dbReference type="InterPro" id="IPR003439">
    <property type="entry name" value="ABC_transporter-like_ATP-bd"/>
</dbReference>
<dbReference type="InterPro" id="IPR003593">
    <property type="entry name" value="AAA+_ATPase"/>
</dbReference>
<dbReference type="EMBL" id="JBJHZZ010000002">
    <property type="protein sequence ID" value="MFL0246436.1"/>
    <property type="molecule type" value="Genomic_DNA"/>
</dbReference>
<protein>
    <submittedName>
        <fullName evidence="5">ABC-F family ATP-binding cassette domain-containing protein</fullName>
    </submittedName>
</protein>
<dbReference type="GO" id="GO:0005524">
    <property type="term" value="F:ATP binding"/>
    <property type="evidence" value="ECO:0007669"/>
    <property type="project" value="UniProtKB-KW"/>
</dbReference>
<keyword evidence="3" id="KW-0175">Coiled coil</keyword>
<dbReference type="RefSeq" id="WP_406768904.1">
    <property type="nucleotide sequence ID" value="NZ_JBJHZZ010000002.1"/>
</dbReference>
<sequence>MIVLSCKEINKSYGIEVILNSITFNINEGEKVGLIGANGAGKSTLFKILTGQLEQDKGDLFIEKNKRIGYLSQHLALESTNSIYDELLTVFNELIEMENRIKELTEKLNEPYDSSRKDYHEKIIHEYSSLTDLYNNRGGFTYQADINRVLKGLGFNEEDFNKNINILSGGQKTMVALSKLLLTNPDILLLDEPTNHLDLDAIEWLEEYLKNYKGTVILISHDRFFLDSITNKTIELINGRVNSYNGNYTAFVELKKKNYEVQLKAYNIQQAEIKRQEEIIERYRSFNREKSIKAAESREKALDKIVRIEAPDKDKKAAKISFETQIKSGNDVLHIENLSKAFGEKLLFKNLDLDIKRGERTALIGENGRGKTTLFRIIMDNLEKDAGVKVLGKNVFIGYYDQEQSNLHSEKSVIDEVWDDFPNMTTTELRNALAAFLFTGDDVFKNIDTLSGGEKCRINLLKLMLSKSNFLLLDEPTNHLDIPSREALEESILNYDGTVLVISHDRYFLNKVINKIYELKEDGVKEYLGNYSYYIEKKKNPLRFEEEIAAQGKTKTQIQEERKKKREIEKQEKEKLLKVKNIEAEISSNEKKLAELQNLLCLKETYSNPEKSEEVNKEIAAANSILEQLYLDWEQLI</sequence>
<dbReference type="InterPro" id="IPR037118">
    <property type="entry name" value="Val-tRNA_synth_C_sf"/>
</dbReference>
<dbReference type="InterPro" id="IPR051309">
    <property type="entry name" value="ABCF_ATPase"/>
</dbReference>
<feature type="coiled-coil region" evidence="3">
    <location>
        <begin position="558"/>
        <end position="599"/>
    </location>
</feature>
<accession>A0ABW8T2A3</accession>
<dbReference type="Pfam" id="PF00005">
    <property type="entry name" value="ABC_tran"/>
    <property type="match status" value="2"/>
</dbReference>
<dbReference type="InterPro" id="IPR027417">
    <property type="entry name" value="P-loop_NTPase"/>
</dbReference>
<proteinExistence type="predicted"/>
<evidence type="ECO:0000313" key="6">
    <source>
        <dbReference type="Proteomes" id="UP001623591"/>
    </source>
</evidence>
<dbReference type="Gene3D" id="1.10.287.380">
    <property type="entry name" value="Valyl-tRNA synthetase, C-terminal domain"/>
    <property type="match status" value="1"/>
</dbReference>
<evidence type="ECO:0000256" key="1">
    <source>
        <dbReference type="ARBA" id="ARBA00022741"/>
    </source>
</evidence>
<dbReference type="PROSITE" id="PS00211">
    <property type="entry name" value="ABC_TRANSPORTER_1"/>
    <property type="match status" value="1"/>
</dbReference>
<keyword evidence="2 5" id="KW-0067">ATP-binding</keyword>
<reference evidence="5 6" key="1">
    <citation type="submission" date="2024-11" db="EMBL/GenBank/DDBJ databases">
        <authorList>
            <person name="Heng Y.C."/>
            <person name="Lim A.C.H."/>
            <person name="Lee J.K.Y."/>
            <person name="Kittelmann S."/>
        </authorList>
    </citation>
    <scope>NUCLEOTIDE SEQUENCE [LARGE SCALE GENOMIC DNA]</scope>
    <source>
        <strain evidence="5 6">WILCCON 0185</strain>
    </source>
</reference>
<dbReference type="Gene3D" id="3.40.50.300">
    <property type="entry name" value="P-loop containing nucleotide triphosphate hydrolases"/>
    <property type="match status" value="2"/>
</dbReference>
<evidence type="ECO:0000256" key="2">
    <source>
        <dbReference type="ARBA" id="ARBA00022840"/>
    </source>
</evidence>
<feature type="domain" description="ABC transporter" evidence="4">
    <location>
        <begin position="333"/>
        <end position="546"/>
    </location>
</feature>
<evidence type="ECO:0000259" key="4">
    <source>
        <dbReference type="PROSITE" id="PS50893"/>
    </source>
</evidence>
<feature type="domain" description="ABC transporter" evidence="4">
    <location>
        <begin position="4"/>
        <end position="263"/>
    </location>
</feature>
<keyword evidence="1" id="KW-0547">Nucleotide-binding</keyword>
<evidence type="ECO:0000256" key="3">
    <source>
        <dbReference type="SAM" id="Coils"/>
    </source>
</evidence>
<dbReference type="CDD" id="cd03221">
    <property type="entry name" value="ABCF_EF-3"/>
    <property type="match status" value="2"/>
</dbReference>
<evidence type="ECO:0000313" key="5">
    <source>
        <dbReference type="EMBL" id="MFL0246436.1"/>
    </source>
</evidence>
<dbReference type="SMART" id="SM00382">
    <property type="entry name" value="AAA"/>
    <property type="match status" value="2"/>
</dbReference>
<dbReference type="PANTHER" id="PTHR42855">
    <property type="entry name" value="ABC TRANSPORTER ATP-BINDING SUBUNIT"/>
    <property type="match status" value="1"/>
</dbReference>
<dbReference type="InterPro" id="IPR032781">
    <property type="entry name" value="ABC_tran_Xtn"/>
</dbReference>
<dbReference type="PROSITE" id="PS50893">
    <property type="entry name" value="ABC_TRANSPORTER_2"/>
    <property type="match status" value="2"/>
</dbReference>
<dbReference type="Proteomes" id="UP001623591">
    <property type="component" value="Unassembled WGS sequence"/>
</dbReference>
<name>A0ABW8T2A3_9CLOT</name>
<gene>
    <name evidence="5" type="ORF">ACJDUG_05490</name>
</gene>
<organism evidence="5 6">
    <name type="scientific">Candidatus Clostridium stratigraminis</name>
    <dbReference type="NCBI Taxonomy" id="3381661"/>
    <lineage>
        <taxon>Bacteria</taxon>
        <taxon>Bacillati</taxon>
        <taxon>Bacillota</taxon>
        <taxon>Clostridia</taxon>
        <taxon>Eubacteriales</taxon>
        <taxon>Clostridiaceae</taxon>
        <taxon>Clostridium</taxon>
    </lineage>
</organism>